<organism evidence="2 3">
    <name type="scientific">Botryobasidium botryosum (strain FD-172 SS1)</name>
    <dbReference type="NCBI Taxonomy" id="930990"/>
    <lineage>
        <taxon>Eukaryota</taxon>
        <taxon>Fungi</taxon>
        <taxon>Dikarya</taxon>
        <taxon>Basidiomycota</taxon>
        <taxon>Agaricomycotina</taxon>
        <taxon>Agaricomycetes</taxon>
        <taxon>Cantharellales</taxon>
        <taxon>Botryobasidiaceae</taxon>
        <taxon>Botryobasidium</taxon>
    </lineage>
</organism>
<dbReference type="SUPFAM" id="SSF56112">
    <property type="entry name" value="Protein kinase-like (PK-like)"/>
    <property type="match status" value="1"/>
</dbReference>
<dbReference type="PROSITE" id="PS50011">
    <property type="entry name" value="PROTEIN_KINASE_DOM"/>
    <property type="match status" value="1"/>
</dbReference>
<proteinExistence type="predicted"/>
<dbReference type="PANTHER" id="PTHR44329">
    <property type="entry name" value="SERINE/THREONINE-PROTEIN KINASE TNNI3K-RELATED"/>
    <property type="match status" value="1"/>
</dbReference>
<dbReference type="GO" id="GO:0004674">
    <property type="term" value="F:protein serine/threonine kinase activity"/>
    <property type="evidence" value="ECO:0007669"/>
    <property type="project" value="TreeGrafter"/>
</dbReference>
<evidence type="ECO:0000313" key="2">
    <source>
        <dbReference type="EMBL" id="KDQ13853.1"/>
    </source>
</evidence>
<dbReference type="InterPro" id="IPR051681">
    <property type="entry name" value="Ser/Thr_Kinases-Pseudokinases"/>
</dbReference>
<protein>
    <recommendedName>
        <fullName evidence="1">Protein kinase domain-containing protein</fullName>
    </recommendedName>
</protein>
<gene>
    <name evidence="2" type="ORF">BOTBODRAFT_362498</name>
</gene>
<reference evidence="3" key="1">
    <citation type="journal article" date="2014" name="Proc. Natl. Acad. Sci. U.S.A.">
        <title>Extensive sampling of basidiomycete genomes demonstrates inadequacy of the white-rot/brown-rot paradigm for wood decay fungi.</title>
        <authorList>
            <person name="Riley R."/>
            <person name="Salamov A.A."/>
            <person name="Brown D.W."/>
            <person name="Nagy L.G."/>
            <person name="Floudas D."/>
            <person name="Held B.W."/>
            <person name="Levasseur A."/>
            <person name="Lombard V."/>
            <person name="Morin E."/>
            <person name="Otillar R."/>
            <person name="Lindquist E.A."/>
            <person name="Sun H."/>
            <person name="LaButti K.M."/>
            <person name="Schmutz J."/>
            <person name="Jabbour D."/>
            <person name="Luo H."/>
            <person name="Baker S.E."/>
            <person name="Pisabarro A.G."/>
            <person name="Walton J.D."/>
            <person name="Blanchette R.A."/>
            <person name="Henrissat B."/>
            <person name="Martin F."/>
            <person name="Cullen D."/>
            <person name="Hibbett D.S."/>
            <person name="Grigoriev I.V."/>
        </authorList>
    </citation>
    <scope>NUCLEOTIDE SEQUENCE [LARGE SCALE GENOMIC DNA]</scope>
    <source>
        <strain evidence="3">FD-172 SS1</strain>
    </source>
</reference>
<keyword evidence="3" id="KW-1185">Reference proteome</keyword>
<dbReference type="GO" id="GO:0005524">
    <property type="term" value="F:ATP binding"/>
    <property type="evidence" value="ECO:0007669"/>
    <property type="project" value="InterPro"/>
</dbReference>
<accession>A0A067MDP2</accession>
<evidence type="ECO:0000259" key="1">
    <source>
        <dbReference type="PROSITE" id="PS50011"/>
    </source>
</evidence>
<dbReference type="EMBL" id="KL198041">
    <property type="protein sequence ID" value="KDQ13853.1"/>
    <property type="molecule type" value="Genomic_DNA"/>
</dbReference>
<dbReference type="Pfam" id="PF07714">
    <property type="entry name" value="PK_Tyr_Ser-Thr"/>
    <property type="match status" value="1"/>
</dbReference>
<dbReference type="InParanoid" id="A0A067MDP2"/>
<dbReference type="STRING" id="930990.A0A067MDP2"/>
<dbReference type="PANTHER" id="PTHR44329:SF214">
    <property type="entry name" value="PROTEIN KINASE DOMAIN-CONTAINING PROTEIN"/>
    <property type="match status" value="1"/>
</dbReference>
<dbReference type="Proteomes" id="UP000027195">
    <property type="component" value="Unassembled WGS sequence"/>
</dbReference>
<feature type="domain" description="Protein kinase" evidence="1">
    <location>
        <begin position="86"/>
        <end position="368"/>
    </location>
</feature>
<dbReference type="OrthoDB" id="4062651at2759"/>
<dbReference type="InterPro" id="IPR000719">
    <property type="entry name" value="Prot_kinase_dom"/>
</dbReference>
<dbReference type="Gene3D" id="1.10.510.10">
    <property type="entry name" value="Transferase(Phosphotransferase) domain 1"/>
    <property type="match status" value="1"/>
</dbReference>
<sequence length="369" mass="41806">MSAFIEKKGGELDSALEAFNMSSHLRLQRIIDEVCQSLGSGDSFNAMLNDYAKNQDALFVIMGELQKRNRQQTSGSADQAKTRERILEVQSILGGGLPDVNLGRAECQTVGDTLGVMAENQDVYEGMWMGRQMVALRVFRDIGRINRRRLARQVTIWSQLRHERIVTLYGVYTVGRSFPYGYLVTPWYPDNAVEYVKWRSPAIVLRLCYQVACGLQYPHNLPRPVVHGNLRGSSILISSNENAVLSDFGLPVATTDFRSIATENMRWTPAEAQRGQRSPDVDTWAWAMTTLELLTLKLPFHGIPLEDALTMINAGVRPKRESYRIVVGYLDDSLWSILQACWREPRERLSAGEIVEQLECYACEHMIEL</sequence>
<name>A0A067MDP2_BOTB1</name>
<evidence type="ECO:0000313" key="3">
    <source>
        <dbReference type="Proteomes" id="UP000027195"/>
    </source>
</evidence>
<dbReference type="InterPro" id="IPR001245">
    <property type="entry name" value="Ser-Thr/Tyr_kinase_cat_dom"/>
</dbReference>
<dbReference type="InterPro" id="IPR011009">
    <property type="entry name" value="Kinase-like_dom_sf"/>
</dbReference>
<dbReference type="AlphaFoldDB" id="A0A067MDP2"/>
<dbReference type="HOGENOM" id="CLU_000288_7_38_1"/>